<organism evidence="1 2">
    <name type="scientific">Aeromonas enteropelogenes</name>
    <name type="common">Aeromonas trota</name>
    <dbReference type="NCBI Taxonomy" id="29489"/>
    <lineage>
        <taxon>Bacteria</taxon>
        <taxon>Pseudomonadati</taxon>
        <taxon>Pseudomonadota</taxon>
        <taxon>Gammaproteobacteria</taxon>
        <taxon>Aeromonadales</taxon>
        <taxon>Aeromonadaceae</taxon>
        <taxon>Aeromonas</taxon>
    </lineage>
</organism>
<comment type="caution">
    <text evidence="1">The sequence shown here is derived from an EMBL/GenBank/DDBJ whole genome shotgun (WGS) entry which is preliminary data.</text>
</comment>
<name>A0A175VKU2_AEREN</name>
<proteinExistence type="predicted"/>
<evidence type="ECO:0000313" key="1">
    <source>
        <dbReference type="EMBL" id="KXU81366.1"/>
    </source>
</evidence>
<reference evidence="1 2" key="1">
    <citation type="submission" date="2016-02" db="EMBL/GenBank/DDBJ databases">
        <title>Draft genome sequence of Aeromonas trota strain 1999lcr isolated from cerebrospinal fluid (CSF).</title>
        <authorList>
            <person name="Dallagassa C.B."/>
            <person name="Prediger K.C."/>
            <person name="Weiss V.A."/>
            <person name="Assis F.E."/>
            <person name="Baura V."/>
            <person name="Cruz L.M."/>
            <person name="Souza E.M."/>
            <person name="Pedrosa F.O."/>
            <person name="Fadel-Picheth C.M."/>
        </authorList>
    </citation>
    <scope>NUCLEOTIDE SEQUENCE [LARGE SCALE GENOMIC DNA]</scope>
    <source>
        <strain evidence="1 2">1999lcr</strain>
    </source>
</reference>
<protein>
    <submittedName>
        <fullName evidence="1">Uncharacterized protein</fullName>
    </submittedName>
</protein>
<dbReference type="Proteomes" id="UP000078435">
    <property type="component" value="Unassembled WGS sequence"/>
</dbReference>
<dbReference type="EMBL" id="JMGO02000002">
    <property type="protein sequence ID" value="KXU81366.1"/>
    <property type="molecule type" value="Genomic_DNA"/>
</dbReference>
<dbReference type="AlphaFoldDB" id="A0A175VKU2"/>
<accession>A0A175VKU2</accession>
<gene>
    <name evidence="1" type="ORF">LCR_06555</name>
</gene>
<evidence type="ECO:0000313" key="2">
    <source>
        <dbReference type="Proteomes" id="UP000078435"/>
    </source>
</evidence>
<sequence>MLTFSQIMFMQDPLCIGYWIFYDNSSSQIIDFFFLLEFSQDIRDNLFVTEMIIRVKIINQITCCNS</sequence>